<dbReference type="PANTHER" id="PTHR43822">
    <property type="entry name" value="HOMOACONITASE, MITOCHONDRIAL-RELATED"/>
    <property type="match status" value="1"/>
</dbReference>
<protein>
    <recommendedName>
        <fullName evidence="11">Aconitate hydratase</fullName>
    </recommendedName>
</protein>
<dbReference type="SUPFAM" id="SSF53732">
    <property type="entry name" value="Aconitase iron-sulfur domain"/>
    <property type="match status" value="1"/>
</dbReference>
<dbReference type="Proteomes" id="UP001345691">
    <property type="component" value="Unassembled WGS sequence"/>
</dbReference>
<feature type="domain" description="Aconitase A/isopropylmalate dehydratase small subunit swivel" evidence="8">
    <location>
        <begin position="415"/>
        <end position="468"/>
    </location>
</feature>
<dbReference type="NCBIfam" id="TIGR02087">
    <property type="entry name" value="LEUD_arch"/>
    <property type="match status" value="1"/>
</dbReference>
<gene>
    <name evidence="9" type="ORF">LTR69_004243</name>
</gene>
<evidence type="ECO:0008006" key="11">
    <source>
        <dbReference type="Google" id="ProtNLM"/>
    </source>
</evidence>
<dbReference type="PANTHER" id="PTHR43822:SF2">
    <property type="entry name" value="HOMOACONITASE, MITOCHONDRIAL"/>
    <property type="match status" value="1"/>
</dbReference>
<dbReference type="SUPFAM" id="SSF52016">
    <property type="entry name" value="LeuD/IlvD-like"/>
    <property type="match status" value="1"/>
</dbReference>
<reference evidence="9 10" key="1">
    <citation type="submission" date="2023-08" db="EMBL/GenBank/DDBJ databases">
        <title>Black Yeasts Isolated from many extreme environments.</title>
        <authorList>
            <person name="Coleine C."/>
            <person name="Stajich J.E."/>
            <person name="Selbmann L."/>
        </authorList>
    </citation>
    <scope>NUCLEOTIDE SEQUENCE [LARGE SCALE GENOMIC DNA]</scope>
    <source>
        <strain evidence="9 10">CCFEE 6328</strain>
    </source>
</reference>
<dbReference type="InterPro" id="IPR001030">
    <property type="entry name" value="Acoase/IPM_deHydtase_lsu_aba"/>
</dbReference>
<evidence type="ECO:0000259" key="7">
    <source>
        <dbReference type="Pfam" id="PF00330"/>
    </source>
</evidence>
<dbReference type="CDD" id="cd01577">
    <property type="entry name" value="IPMI_Swivel"/>
    <property type="match status" value="1"/>
</dbReference>
<dbReference type="Pfam" id="PF00694">
    <property type="entry name" value="Aconitase_C"/>
    <property type="match status" value="1"/>
</dbReference>
<feature type="region of interest" description="Disordered" evidence="6">
    <location>
        <begin position="307"/>
        <end position="356"/>
    </location>
</feature>
<evidence type="ECO:0000313" key="10">
    <source>
        <dbReference type="Proteomes" id="UP001345691"/>
    </source>
</evidence>
<dbReference type="Gene3D" id="3.30.499.10">
    <property type="entry name" value="Aconitase, domain 3"/>
    <property type="match status" value="2"/>
</dbReference>
<dbReference type="InterPro" id="IPR011827">
    <property type="entry name" value="LeuD_type2/HacB/DmdB"/>
</dbReference>
<evidence type="ECO:0000259" key="8">
    <source>
        <dbReference type="Pfam" id="PF00694"/>
    </source>
</evidence>
<evidence type="ECO:0000256" key="4">
    <source>
        <dbReference type="ARBA" id="ARBA00023014"/>
    </source>
</evidence>
<keyword evidence="5" id="KW-0456">Lyase</keyword>
<evidence type="ECO:0000256" key="5">
    <source>
        <dbReference type="ARBA" id="ARBA00023239"/>
    </source>
</evidence>
<keyword evidence="3" id="KW-0408">Iron</keyword>
<evidence type="ECO:0000256" key="6">
    <source>
        <dbReference type="SAM" id="MobiDB-lite"/>
    </source>
</evidence>
<feature type="domain" description="Aconitase/3-isopropylmalate dehydratase large subunit alpha/beta/alpha" evidence="7">
    <location>
        <begin position="2"/>
        <end position="155"/>
    </location>
</feature>
<feature type="compositionally biased region" description="Basic and acidic residues" evidence="6">
    <location>
        <begin position="330"/>
        <end position="348"/>
    </location>
</feature>
<evidence type="ECO:0000313" key="9">
    <source>
        <dbReference type="EMBL" id="KAK5063537.1"/>
    </source>
</evidence>
<dbReference type="InterPro" id="IPR018136">
    <property type="entry name" value="Aconitase_4Fe-4S_BS"/>
</dbReference>
<dbReference type="Pfam" id="PF00330">
    <property type="entry name" value="Aconitase"/>
    <property type="match status" value="1"/>
</dbReference>
<proteinExistence type="inferred from homology"/>
<keyword evidence="2" id="KW-0479">Metal-binding</keyword>
<name>A0ABR0JFP0_9EURO</name>
<evidence type="ECO:0000256" key="1">
    <source>
        <dbReference type="ARBA" id="ARBA00007185"/>
    </source>
</evidence>
<dbReference type="Gene3D" id="3.20.19.10">
    <property type="entry name" value="Aconitase, domain 4"/>
    <property type="match status" value="1"/>
</dbReference>
<evidence type="ECO:0000256" key="3">
    <source>
        <dbReference type="ARBA" id="ARBA00023004"/>
    </source>
</evidence>
<comment type="caution">
    <text evidence="9">The sequence shown here is derived from an EMBL/GenBank/DDBJ whole genome shotgun (WGS) entry which is preliminary data.</text>
</comment>
<keyword evidence="4" id="KW-0411">Iron-sulfur</keyword>
<dbReference type="InterPro" id="IPR050067">
    <property type="entry name" value="IPM_dehydratase_rel_enz"/>
</dbReference>
<dbReference type="InterPro" id="IPR033940">
    <property type="entry name" value="IPMI_Swivel"/>
</dbReference>
<dbReference type="InterPro" id="IPR015928">
    <property type="entry name" value="Aconitase/3IPM_dehydase_swvl"/>
</dbReference>
<organism evidence="9 10">
    <name type="scientific">Exophiala sideris</name>
    <dbReference type="NCBI Taxonomy" id="1016849"/>
    <lineage>
        <taxon>Eukaryota</taxon>
        <taxon>Fungi</taxon>
        <taxon>Dikarya</taxon>
        <taxon>Ascomycota</taxon>
        <taxon>Pezizomycotina</taxon>
        <taxon>Eurotiomycetes</taxon>
        <taxon>Chaetothyriomycetidae</taxon>
        <taxon>Chaetothyriales</taxon>
        <taxon>Herpotrichiellaceae</taxon>
        <taxon>Exophiala</taxon>
    </lineage>
</organism>
<accession>A0ABR0JFP0</accession>
<evidence type="ECO:0000256" key="2">
    <source>
        <dbReference type="ARBA" id="ARBA00022723"/>
    </source>
</evidence>
<dbReference type="InterPro" id="IPR036008">
    <property type="entry name" value="Aconitase_4Fe-4S_dom"/>
</dbReference>
<sequence>MGATDVCMPLVTGQTWFSVPKTVNLRLINQPPPGVGGKDTILYILKEFKRNTIAADCVVEFTGPGLQHLSCDARFAIANMCTEFGAVTGIFEADERTMDFIGRRRTKKHKNDAVYFKADPDAEYAGRFEVDLSKVESFVAVHPSPDNVVPVSEVAGTRLDGTFIGACTTAEEDLVIGALVLKAGLERGQRPCDRGQRLVVPGSKPIRHKLEKIGLLDIYRRAGFRVGVPGCSMCVGQGVDQAAPGEVWLSSQNRNFPNRMGPSSLANLGSAATVAASSFLMTICDPKPLLEAIDAAYLQKCLGYQPSTMSDEPRSQRQSMPYLEPYGADGAEHCESQEQPGPEKKNPATERTGQQGSAADVINGRVLVLGDFIDTDAIIPSKFLAGNTTNESLGEHCMEFFMPDFRGMVRDGLNIVVGGKGFGCGSSRDVAVNALLGAGVKCVIAKSFAFIYARNQPNIGLLGIIIEEEEFHHLATQGKAISIDLSSCQVRCGGRSFCFQLSTMEKSLIAAGGLTEAFRRFGTQVFDALCQHKKLAPSPQQKGTDIESIGY</sequence>
<dbReference type="InterPro" id="IPR015931">
    <property type="entry name" value="Acnase/IPM_dHydase_lsu_aba_1/3"/>
</dbReference>
<keyword evidence="10" id="KW-1185">Reference proteome</keyword>
<dbReference type="PRINTS" id="PR00415">
    <property type="entry name" value="ACONITASE"/>
</dbReference>
<dbReference type="InterPro" id="IPR000573">
    <property type="entry name" value="AconitaseA/IPMdHydase_ssu_swvl"/>
</dbReference>
<dbReference type="PROSITE" id="PS01244">
    <property type="entry name" value="ACONITASE_2"/>
    <property type="match status" value="1"/>
</dbReference>
<dbReference type="EMBL" id="JAVRRF010000007">
    <property type="protein sequence ID" value="KAK5063537.1"/>
    <property type="molecule type" value="Genomic_DNA"/>
</dbReference>
<comment type="similarity">
    <text evidence="1">Belongs to the aconitase/IPM isomerase family.</text>
</comment>